<sequence length="265" mass="29936">MTSSARKRNVNPDAYLTPVNFNKAKVNHEEATSFSTHQISPVTCGLLWLKEVFTESPKSPTTTSQPSIPSFRSYSPLYSRQSPTSARLVIHLALIQFILANMVYTMKIHVDGGCRGNGQPGSIAAAAAVFTMKWGRQQTWTRRLPSYPTPTNQRAEITAIILALEQALERYEELDSDPWLNITIYSDSKYAIGCMTDWIYKWRRNGWVNSAGYEVANRDLIEEADELDSRVKREGSVEYIWVPRAQNGDADEACNDVLDDMLDDM</sequence>
<dbReference type="AlphaFoldDB" id="A0A8T9B962"/>
<dbReference type="SUPFAM" id="SSF53098">
    <property type="entry name" value="Ribonuclease H-like"/>
    <property type="match status" value="1"/>
</dbReference>
<evidence type="ECO:0000256" key="1">
    <source>
        <dbReference type="ARBA" id="ARBA00005300"/>
    </source>
</evidence>
<dbReference type="OrthoDB" id="245563at2759"/>
<dbReference type="EMBL" id="QGMF01000593">
    <property type="protein sequence ID" value="TVY14903.1"/>
    <property type="molecule type" value="Genomic_DNA"/>
</dbReference>
<dbReference type="InterPro" id="IPR036397">
    <property type="entry name" value="RNaseH_sf"/>
</dbReference>
<dbReference type="CDD" id="cd09280">
    <property type="entry name" value="RNase_HI_eukaryote_like"/>
    <property type="match status" value="1"/>
</dbReference>
<feature type="domain" description="RNase H type-1" evidence="2">
    <location>
        <begin position="102"/>
        <end position="263"/>
    </location>
</feature>
<dbReference type="Gene3D" id="3.30.420.10">
    <property type="entry name" value="Ribonuclease H-like superfamily/Ribonuclease H"/>
    <property type="match status" value="1"/>
</dbReference>
<dbReference type="GO" id="GO:0003676">
    <property type="term" value="F:nucleic acid binding"/>
    <property type="evidence" value="ECO:0007669"/>
    <property type="project" value="InterPro"/>
</dbReference>
<evidence type="ECO:0000313" key="3">
    <source>
        <dbReference type="EMBL" id="TVY14903.1"/>
    </source>
</evidence>
<organism evidence="3 4">
    <name type="scientific">Lachnellula arida</name>
    <dbReference type="NCBI Taxonomy" id="1316785"/>
    <lineage>
        <taxon>Eukaryota</taxon>
        <taxon>Fungi</taxon>
        <taxon>Dikarya</taxon>
        <taxon>Ascomycota</taxon>
        <taxon>Pezizomycotina</taxon>
        <taxon>Leotiomycetes</taxon>
        <taxon>Helotiales</taxon>
        <taxon>Lachnaceae</taxon>
        <taxon>Lachnellula</taxon>
    </lineage>
</organism>
<comment type="similarity">
    <text evidence="1">Belongs to the RNase H family.</text>
</comment>
<reference evidence="3 4" key="1">
    <citation type="submission" date="2018-05" db="EMBL/GenBank/DDBJ databases">
        <title>Whole genome sequencing for identification of molecular markers to develop diagnostic detection tools for the regulated plant pathogen Lachnellula willkommii.</title>
        <authorList>
            <person name="Giroux E."/>
            <person name="Bilodeau G."/>
        </authorList>
    </citation>
    <scope>NUCLEOTIDE SEQUENCE [LARGE SCALE GENOMIC DNA]</scope>
    <source>
        <strain evidence="3 4">CBS 203.66</strain>
    </source>
</reference>
<evidence type="ECO:0000313" key="4">
    <source>
        <dbReference type="Proteomes" id="UP000469559"/>
    </source>
</evidence>
<protein>
    <submittedName>
        <fullName evidence="3">Ribonuclease H</fullName>
    </submittedName>
</protein>
<dbReference type="InterPro" id="IPR012337">
    <property type="entry name" value="RNaseH-like_sf"/>
</dbReference>
<proteinExistence type="inferred from homology"/>
<dbReference type="Pfam" id="PF00075">
    <property type="entry name" value="RNase_H"/>
    <property type="match status" value="1"/>
</dbReference>
<dbReference type="PROSITE" id="PS50879">
    <property type="entry name" value="RNASE_H_1"/>
    <property type="match status" value="1"/>
</dbReference>
<dbReference type="PANTHER" id="PTHR10642:SF25">
    <property type="entry name" value="RNASE H TYPE-1 DOMAIN-CONTAINING PROTEIN"/>
    <property type="match status" value="1"/>
</dbReference>
<dbReference type="PANTHER" id="PTHR10642">
    <property type="entry name" value="RIBONUCLEASE H1"/>
    <property type="match status" value="1"/>
</dbReference>
<dbReference type="GO" id="GO:0004523">
    <property type="term" value="F:RNA-DNA hybrid ribonuclease activity"/>
    <property type="evidence" value="ECO:0007669"/>
    <property type="project" value="InterPro"/>
</dbReference>
<gene>
    <name evidence="3" type="primary">rnhA_1</name>
    <name evidence="3" type="ORF">LARI1_G008308</name>
</gene>
<comment type="caution">
    <text evidence="3">The sequence shown here is derived from an EMBL/GenBank/DDBJ whole genome shotgun (WGS) entry which is preliminary data.</text>
</comment>
<evidence type="ECO:0000259" key="2">
    <source>
        <dbReference type="PROSITE" id="PS50879"/>
    </source>
</evidence>
<name>A0A8T9B962_9HELO</name>
<dbReference type="InterPro" id="IPR002156">
    <property type="entry name" value="RNaseH_domain"/>
</dbReference>
<keyword evidence="4" id="KW-1185">Reference proteome</keyword>
<dbReference type="Proteomes" id="UP000469559">
    <property type="component" value="Unassembled WGS sequence"/>
</dbReference>
<dbReference type="GO" id="GO:0043137">
    <property type="term" value="P:DNA replication, removal of RNA primer"/>
    <property type="evidence" value="ECO:0007669"/>
    <property type="project" value="TreeGrafter"/>
</dbReference>
<dbReference type="InterPro" id="IPR050092">
    <property type="entry name" value="RNase_H"/>
</dbReference>
<accession>A0A8T9B962</accession>